<evidence type="ECO:0000313" key="3">
    <source>
        <dbReference type="Proteomes" id="UP000530660"/>
    </source>
</evidence>
<name>A0A7J7IJK9_9RHOD</name>
<sequence length="114" mass="12576">MRKKHRGAPVRGYENAFSVQTTMIFPHRPTEKQTQNTKPIESTRHVQVVSSDGVVPEPSAPCRGYPANVQSKMKNGSSFGKEEVAKSLTKSSCFPAAMDFGYIVVTVRNTPYVS</sequence>
<evidence type="ECO:0000313" key="2">
    <source>
        <dbReference type="EMBL" id="KAF6002879.1"/>
    </source>
</evidence>
<evidence type="ECO:0000256" key="1">
    <source>
        <dbReference type="SAM" id="MobiDB-lite"/>
    </source>
</evidence>
<organism evidence="2 3">
    <name type="scientific">Cyanidiococcus yangmingshanensis</name>
    <dbReference type="NCBI Taxonomy" id="2690220"/>
    <lineage>
        <taxon>Eukaryota</taxon>
        <taxon>Rhodophyta</taxon>
        <taxon>Bangiophyceae</taxon>
        <taxon>Cyanidiales</taxon>
        <taxon>Cyanidiaceae</taxon>
        <taxon>Cyanidiococcus</taxon>
    </lineage>
</organism>
<protein>
    <submittedName>
        <fullName evidence="2">Uncharacterized protein</fullName>
    </submittedName>
</protein>
<dbReference type="AlphaFoldDB" id="A0A7J7IJK9"/>
<gene>
    <name evidence="2" type="ORF">F1559_000054</name>
</gene>
<dbReference type="EMBL" id="VWRR01000008">
    <property type="protein sequence ID" value="KAF6002879.1"/>
    <property type="molecule type" value="Genomic_DNA"/>
</dbReference>
<comment type="caution">
    <text evidence="2">The sequence shown here is derived from an EMBL/GenBank/DDBJ whole genome shotgun (WGS) entry which is preliminary data.</text>
</comment>
<proteinExistence type="predicted"/>
<feature type="region of interest" description="Disordered" evidence="1">
    <location>
        <begin position="50"/>
        <end position="76"/>
    </location>
</feature>
<accession>A0A7J7IJK9</accession>
<keyword evidence="3" id="KW-1185">Reference proteome</keyword>
<reference evidence="2 3" key="1">
    <citation type="journal article" date="2020" name="J. Phycol.">
        <title>Comparative genome analysis reveals Cyanidiococcus gen. nov., a new extremophilic red algal genus sister to Cyanidioschyzon (Cyanidioschyzonaceae, Rhodophyta).</title>
        <authorList>
            <person name="Liu S.-L."/>
            <person name="Chiang Y.-R."/>
            <person name="Yoon H.S."/>
            <person name="Fu H.-Y."/>
        </authorList>
    </citation>
    <scope>NUCLEOTIDE SEQUENCE [LARGE SCALE GENOMIC DNA]</scope>
    <source>
        <strain evidence="2 3">THAL066</strain>
    </source>
</reference>
<dbReference type="Proteomes" id="UP000530660">
    <property type="component" value="Unassembled WGS sequence"/>
</dbReference>